<dbReference type="SUPFAM" id="SSF53098">
    <property type="entry name" value="Ribonuclease H-like"/>
    <property type="match status" value="1"/>
</dbReference>
<feature type="compositionally biased region" description="Acidic residues" evidence="1">
    <location>
        <begin position="383"/>
        <end position="392"/>
    </location>
</feature>
<feature type="region of interest" description="Disordered" evidence="1">
    <location>
        <begin position="368"/>
        <end position="393"/>
    </location>
</feature>
<dbReference type="InterPro" id="IPR012337">
    <property type="entry name" value="RNaseH-like_sf"/>
</dbReference>
<dbReference type="EMBL" id="CACRXK020020137">
    <property type="protein sequence ID" value="CAB4034460.1"/>
    <property type="molecule type" value="Genomic_DNA"/>
</dbReference>
<dbReference type="PANTHER" id="PTHR45749">
    <property type="match status" value="1"/>
</dbReference>
<protein>
    <submittedName>
        <fullName evidence="3">Zinc finger MYM-type 1-like</fullName>
    </submittedName>
</protein>
<gene>
    <name evidence="3" type="ORF">PACLA_8A045387</name>
</gene>
<organism evidence="3 4">
    <name type="scientific">Paramuricea clavata</name>
    <name type="common">Red gorgonian</name>
    <name type="synonym">Violescent sea-whip</name>
    <dbReference type="NCBI Taxonomy" id="317549"/>
    <lineage>
        <taxon>Eukaryota</taxon>
        <taxon>Metazoa</taxon>
        <taxon>Cnidaria</taxon>
        <taxon>Anthozoa</taxon>
        <taxon>Octocorallia</taxon>
        <taxon>Malacalcyonacea</taxon>
        <taxon>Plexauridae</taxon>
        <taxon>Paramuricea</taxon>
    </lineage>
</organism>
<dbReference type="InterPro" id="IPR025398">
    <property type="entry name" value="DUF4371"/>
</dbReference>
<accession>A0A6S7JYS1</accession>
<dbReference type="PANTHER" id="PTHR45749:SF21">
    <property type="entry name" value="DUF4371 DOMAIN-CONTAINING PROTEIN"/>
    <property type="match status" value="1"/>
</dbReference>
<proteinExistence type="predicted"/>
<keyword evidence="4" id="KW-1185">Reference proteome</keyword>
<dbReference type="OrthoDB" id="10063284at2759"/>
<reference evidence="3" key="1">
    <citation type="submission" date="2020-04" db="EMBL/GenBank/DDBJ databases">
        <authorList>
            <person name="Alioto T."/>
            <person name="Alioto T."/>
            <person name="Gomez Garrido J."/>
        </authorList>
    </citation>
    <scope>NUCLEOTIDE SEQUENCE</scope>
    <source>
        <strain evidence="3">A484AB</strain>
    </source>
</reference>
<sequence>MERVVDTVVHLGKQGLAFRGHRESLIDDPEANKGNFLESLNYLSTYDITTANHLEKVRNQQAMSRRKGGGREVASQIVKEIGNCRAWALIADTTPDVSHHEQLSICARIVNRNGKCSEHLLSCKRASGTKAMELYNLISETLVSKGVSFGKLVAQTYDGASNMSGCYNGLQAIIKEKVGKHVAFVHCYAHTLDLVLSDSASVDVQVISLFNDLEALYVLFRKTQRIYDLFEAVQLEENLKVLSLKRLNTVRWHSRELCLKVLLSRYDCILSVLETVALDSLIDGNPRKTSIGLLKQIQTKQFLATAYLFREIFASTGPLSRYLQRVDVDFGKALGMVESAIDELNELRNQPERIIRYVEQKHDSPSVTWEQPRIRRRRRMDDENAEDEPAETPEDHWKRNTFYVSVDTILNSLKNRFEKNQPLLQAFSLFAPSRFPQLVKNFKTAHDLQACLNTFCETYNNNNIDAFRCADELFNFARSFEKFDCSTVCEQEE</sequence>
<evidence type="ECO:0000313" key="3">
    <source>
        <dbReference type="EMBL" id="CAB4034460.1"/>
    </source>
</evidence>
<evidence type="ECO:0000313" key="4">
    <source>
        <dbReference type="Proteomes" id="UP001152795"/>
    </source>
</evidence>
<comment type="caution">
    <text evidence="3">The sequence shown here is derived from an EMBL/GenBank/DDBJ whole genome shotgun (WGS) entry which is preliminary data.</text>
</comment>
<dbReference type="Proteomes" id="UP001152795">
    <property type="component" value="Unassembled WGS sequence"/>
</dbReference>
<evidence type="ECO:0000256" key="1">
    <source>
        <dbReference type="SAM" id="MobiDB-lite"/>
    </source>
</evidence>
<name>A0A6S7JYS1_PARCT</name>
<dbReference type="Pfam" id="PF14291">
    <property type="entry name" value="DUF4371"/>
    <property type="match status" value="1"/>
</dbReference>
<feature type="domain" description="DUF4371" evidence="2">
    <location>
        <begin position="4"/>
        <end position="169"/>
    </location>
</feature>
<dbReference type="AlphaFoldDB" id="A0A6S7JYS1"/>
<evidence type="ECO:0000259" key="2">
    <source>
        <dbReference type="Pfam" id="PF14291"/>
    </source>
</evidence>